<dbReference type="Proteomes" id="UP000320386">
    <property type="component" value="Chromosome"/>
</dbReference>
<dbReference type="PROSITE" id="PS51257">
    <property type="entry name" value="PROKAR_LIPOPROTEIN"/>
    <property type="match status" value="1"/>
</dbReference>
<evidence type="ECO:0000256" key="1">
    <source>
        <dbReference type="ARBA" id="ARBA00001561"/>
    </source>
</evidence>
<dbReference type="RefSeq" id="WP_145445484.1">
    <property type="nucleotide sequence ID" value="NZ_CP036280.1"/>
</dbReference>
<reference evidence="6 7" key="1">
    <citation type="submission" date="2019-02" db="EMBL/GenBank/DDBJ databases">
        <title>Deep-cultivation of Planctomycetes and their phenomic and genomic characterization uncovers novel biology.</title>
        <authorList>
            <person name="Wiegand S."/>
            <person name="Jogler M."/>
            <person name="Boedeker C."/>
            <person name="Pinto D."/>
            <person name="Vollmers J."/>
            <person name="Rivas-Marin E."/>
            <person name="Kohn T."/>
            <person name="Peeters S.H."/>
            <person name="Heuer A."/>
            <person name="Rast P."/>
            <person name="Oberbeckmann S."/>
            <person name="Bunk B."/>
            <person name="Jeske O."/>
            <person name="Meyerdierks A."/>
            <person name="Storesund J.E."/>
            <person name="Kallscheuer N."/>
            <person name="Luecker S."/>
            <person name="Lage O.M."/>
            <person name="Pohl T."/>
            <person name="Merkel B.J."/>
            <person name="Hornburger P."/>
            <person name="Mueller R.-W."/>
            <person name="Bruemmer F."/>
            <person name="Labrenz M."/>
            <person name="Spormann A.M."/>
            <person name="Op den Camp H."/>
            <person name="Overmann J."/>
            <person name="Amann R."/>
            <person name="Jetten M.S.M."/>
            <person name="Mascher T."/>
            <person name="Medema M.H."/>
            <person name="Devos D.P."/>
            <person name="Kaster A.-K."/>
            <person name="Ovreas L."/>
            <person name="Rohde M."/>
            <person name="Galperin M.Y."/>
            <person name="Jogler C."/>
        </authorList>
    </citation>
    <scope>NUCLEOTIDE SEQUENCE [LARGE SCALE GENOMIC DNA]</scope>
    <source>
        <strain evidence="6 7">Pan265</strain>
    </source>
</reference>
<keyword evidence="3" id="KW-0378">Hydrolase</keyword>
<keyword evidence="4" id="KW-0961">Cell wall biogenesis/degradation</keyword>
<gene>
    <name evidence="6" type="ORF">Pan265_11800</name>
</gene>
<dbReference type="EC" id="3.5.1.28" evidence="2"/>
<dbReference type="KEGG" id="mcad:Pan265_11800"/>
<dbReference type="GO" id="GO:0008745">
    <property type="term" value="F:N-acetylmuramoyl-L-alanine amidase activity"/>
    <property type="evidence" value="ECO:0007669"/>
    <property type="project" value="UniProtKB-EC"/>
</dbReference>
<dbReference type="SUPFAM" id="SSF55846">
    <property type="entry name" value="N-acetylmuramoyl-L-alanine amidase-like"/>
    <property type="match status" value="1"/>
</dbReference>
<dbReference type="OrthoDB" id="9794842at2"/>
<name>A0A518BWJ4_9BACT</name>
<proteinExistence type="predicted"/>
<protein>
    <recommendedName>
        <fullName evidence="2">N-acetylmuramoyl-L-alanine amidase</fullName>
        <ecNumber evidence="2">3.5.1.28</ecNumber>
    </recommendedName>
</protein>
<dbReference type="PANTHER" id="PTHR30417">
    <property type="entry name" value="N-ACETYLMURAMOYL-L-ALANINE AMIDASE AMID"/>
    <property type="match status" value="1"/>
</dbReference>
<accession>A0A518BWJ4</accession>
<evidence type="ECO:0000259" key="5">
    <source>
        <dbReference type="SMART" id="SM00644"/>
    </source>
</evidence>
<dbReference type="CDD" id="cd06583">
    <property type="entry name" value="PGRP"/>
    <property type="match status" value="1"/>
</dbReference>
<dbReference type="GO" id="GO:0009254">
    <property type="term" value="P:peptidoglycan turnover"/>
    <property type="evidence" value="ECO:0007669"/>
    <property type="project" value="TreeGrafter"/>
</dbReference>
<dbReference type="GO" id="GO:0009253">
    <property type="term" value="P:peptidoglycan catabolic process"/>
    <property type="evidence" value="ECO:0007669"/>
    <property type="project" value="InterPro"/>
</dbReference>
<evidence type="ECO:0000256" key="3">
    <source>
        <dbReference type="ARBA" id="ARBA00022801"/>
    </source>
</evidence>
<dbReference type="Gene3D" id="3.40.80.10">
    <property type="entry name" value="Peptidoglycan recognition protein-like"/>
    <property type="match status" value="1"/>
</dbReference>
<dbReference type="Pfam" id="PF01510">
    <property type="entry name" value="Amidase_2"/>
    <property type="match status" value="1"/>
</dbReference>
<sequence>MPLPARMTLFILFLGLTLMTGCSTTPGTQAFERKGDEIVAAGHYFHTGAPVVLWTDPGGYDAYRVERRFVPWEESDWDNSKEVVRDPNRFGLRHKGDWPEETLEQIRGGGWDLPLLQRTVDQFVIHYDVCGTSQKCFDVLHDRRCLSVHFMLDIDGTIYQTLDLKERAWHAGHANDRSVGIEIANMGAYRDPNASVFSTWYGKDAKGRIRITIPESMGDGGVRTPDFIGYPSRPYQVEGPVQGETRYQYDLTDEQYDSLIKLTAALHKIFPLIELDYPRGPDGKLTTVMVDMEDQKGFRGLIGHYHLTDRKQDPGPAFDWDRVVKGAKAELK</sequence>
<dbReference type="InterPro" id="IPR036505">
    <property type="entry name" value="Amidase/PGRP_sf"/>
</dbReference>
<dbReference type="InterPro" id="IPR051206">
    <property type="entry name" value="NAMLAA_amidase_2"/>
</dbReference>
<comment type="catalytic activity">
    <reaction evidence="1">
        <text>Hydrolyzes the link between N-acetylmuramoyl residues and L-amino acid residues in certain cell-wall glycopeptides.</text>
        <dbReference type="EC" id="3.5.1.28"/>
    </reaction>
</comment>
<dbReference type="PANTHER" id="PTHR30417:SF1">
    <property type="entry name" value="N-ACETYLMURAMOYL-L-ALANINE AMIDASE AMID"/>
    <property type="match status" value="1"/>
</dbReference>
<evidence type="ECO:0000256" key="4">
    <source>
        <dbReference type="ARBA" id="ARBA00023316"/>
    </source>
</evidence>
<evidence type="ECO:0000313" key="7">
    <source>
        <dbReference type="Proteomes" id="UP000320386"/>
    </source>
</evidence>
<evidence type="ECO:0000256" key="2">
    <source>
        <dbReference type="ARBA" id="ARBA00011901"/>
    </source>
</evidence>
<evidence type="ECO:0000313" key="6">
    <source>
        <dbReference type="EMBL" id="QDU71331.1"/>
    </source>
</evidence>
<dbReference type="InterPro" id="IPR002502">
    <property type="entry name" value="Amidase_domain"/>
</dbReference>
<organism evidence="6 7">
    <name type="scientific">Mucisphaera calidilacus</name>
    <dbReference type="NCBI Taxonomy" id="2527982"/>
    <lineage>
        <taxon>Bacteria</taxon>
        <taxon>Pseudomonadati</taxon>
        <taxon>Planctomycetota</taxon>
        <taxon>Phycisphaerae</taxon>
        <taxon>Phycisphaerales</taxon>
        <taxon>Phycisphaeraceae</taxon>
        <taxon>Mucisphaera</taxon>
    </lineage>
</organism>
<dbReference type="SMART" id="SM00644">
    <property type="entry name" value="Ami_2"/>
    <property type="match status" value="1"/>
</dbReference>
<dbReference type="AlphaFoldDB" id="A0A518BWJ4"/>
<dbReference type="GO" id="GO:0071555">
    <property type="term" value="P:cell wall organization"/>
    <property type="evidence" value="ECO:0007669"/>
    <property type="project" value="UniProtKB-KW"/>
</dbReference>
<dbReference type="EMBL" id="CP036280">
    <property type="protein sequence ID" value="QDU71331.1"/>
    <property type="molecule type" value="Genomic_DNA"/>
</dbReference>
<feature type="domain" description="N-acetylmuramoyl-L-alanine amidase" evidence="5">
    <location>
        <begin position="108"/>
        <end position="235"/>
    </location>
</feature>
<keyword evidence="7" id="KW-1185">Reference proteome</keyword>